<gene>
    <name evidence="1" type="ORF">NMK_2770</name>
</gene>
<dbReference type="EMBL" id="BDOQ01000014">
    <property type="protein sequence ID" value="GBG15167.1"/>
    <property type="molecule type" value="Genomic_DNA"/>
</dbReference>
<organism evidence="1 2">
    <name type="scientific">Novimethylophilus kurashikiensis</name>
    <dbReference type="NCBI Taxonomy" id="1825523"/>
    <lineage>
        <taxon>Bacteria</taxon>
        <taxon>Pseudomonadati</taxon>
        <taxon>Pseudomonadota</taxon>
        <taxon>Betaproteobacteria</taxon>
        <taxon>Nitrosomonadales</taxon>
        <taxon>Methylophilaceae</taxon>
        <taxon>Novimethylophilus</taxon>
    </lineage>
</organism>
<accession>A0A2R5FAE1</accession>
<reference evidence="1 2" key="1">
    <citation type="journal article" date="2018" name="Environ. Microbiol.">
        <title>Isolation and genomic characterization of Novimethylophilus kurashikiensis gen. nov. sp. nov., a new lanthanide-dependent methylotrophic species of Methylophilaceae.</title>
        <authorList>
            <person name="Lv H."/>
            <person name="Sahin N."/>
            <person name="Tani A."/>
        </authorList>
    </citation>
    <scope>NUCLEOTIDE SEQUENCE [LARGE SCALE GENOMIC DNA]</scope>
    <source>
        <strain evidence="1 2">La2-4</strain>
    </source>
</reference>
<sequence>MSLLSPDHLRIGLGASYAVMARVRGVQVVDWHMQQWAPAASGLPWQQALSTVSSWLAQDKTKGQKADVVLSSELAPMQLLPWREDVVSPEQQALLASAQYRRIYGDVAAHWKVSVQPTGYAQPWLSSAADERLLTALDTQLTGVKVHSTQPLVASLFNPLHKKLATSSWLLIAEPERVTALLIRQGQWQMLQTFPTAALQAESAKGLLLRELRLAGLEEEQSSFYTVGCSMTGAVALDVGWSADASIAPQAPMYLLGGRA</sequence>
<dbReference type="AlphaFoldDB" id="A0A2R5FAE1"/>
<protein>
    <submittedName>
        <fullName evidence="1">Uncharacterized protein</fullName>
    </submittedName>
</protein>
<name>A0A2R5FAE1_9PROT</name>
<dbReference type="Proteomes" id="UP000245081">
    <property type="component" value="Unassembled WGS sequence"/>
</dbReference>
<comment type="caution">
    <text evidence="1">The sequence shown here is derived from an EMBL/GenBank/DDBJ whole genome shotgun (WGS) entry which is preliminary data.</text>
</comment>
<proteinExistence type="predicted"/>
<keyword evidence="2" id="KW-1185">Reference proteome</keyword>
<evidence type="ECO:0000313" key="2">
    <source>
        <dbReference type="Proteomes" id="UP000245081"/>
    </source>
</evidence>
<dbReference type="OrthoDB" id="9178860at2"/>
<evidence type="ECO:0000313" key="1">
    <source>
        <dbReference type="EMBL" id="GBG15167.1"/>
    </source>
</evidence>
<dbReference type="RefSeq" id="WP_146187213.1">
    <property type="nucleotide sequence ID" value="NZ_BDOQ01000014.1"/>
</dbReference>